<accession>A0A818NLE0</accession>
<keyword evidence="1" id="KW-0472">Membrane</keyword>
<comment type="caution">
    <text evidence="2">The sequence shown here is derived from an EMBL/GenBank/DDBJ whole genome shotgun (WGS) entry which is preliminary data.</text>
</comment>
<proteinExistence type="predicted"/>
<gene>
    <name evidence="2" type="ORF">OKA104_LOCUS6899</name>
</gene>
<dbReference type="AlphaFoldDB" id="A0A818NLE0"/>
<protein>
    <submittedName>
        <fullName evidence="2">Uncharacterized protein</fullName>
    </submittedName>
</protein>
<evidence type="ECO:0000256" key="1">
    <source>
        <dbReference type="SAM" id="Phobius"/>
    </source>
</evidence>
<sequence length="214" mass="25895">MLGKLYLIILFIYTLSQMKFYHILLAWYNTLYYYKQYWRIKIYRSMLYITYTFTADCFPLKNHIFENDFFLLINRYVIKINLRNYFYLIFFGKNPSFRFKHGLNALEIFILKILTSVIKNTLIEFYNKYIQHIRNTISIEKDLDTLFGKQNDLFSTVLLTDAKSILTKLKTITQDQTNINDYPTWFLLTFQQQHCVFGRSSIPEHHAKIIGFDK</sequence>
<dbReference type="Proteomes" id="UP000663881">
    <property type="component" value="Unassembled WGS sequence"/>
</dbReference>
<name>A0A818NLE0_9BILA</name>
<evidence type="ECO:0000313" key="3">
    <source>
        <dbReference type="Proteomes" id="UP000663881"/>
    </source>
</evidence>
<keyword evidence="1" id="KW-1133">Transmembrane helix</keyword>
<dbReference type="EMBL" id="CAJOAY010000259">
    <property type="protein sequence ID" value="CAF3606580.1"/>
    <property type="molecule type" value="Genomic_DNA"/>
</dbReference>
<feature type="transmembrane region" description="Helical" evidence="1">
    <location>
        <begin position="6"/>
        <end position="34"/>
    </location>
</feature>
<organism evidence="2 3">
    <name type="scientific">Adineta steineri</name>
    <dbReference type="NCBI Taxonomy" id="433720"/>
    <lineage>
        <taxon>Eukaryota</taxon>
        <taxon>Metazoa</taxon>
        <taxon>Spiralia</taxon>
        <taxon>Gnathifera</taxon>
        <taxon>Rotifera</taxon>
        <taxon>Eurotatoria</taxon>
        <taxon>Bdelloidea</taxon>
        <taxon>Adinetida</taxon>
        <taxon>Adinetidae</taxon>
        <taxon>Adineta</taxon>
    </lineage>
</organism>
<reference evidence="2" key="1">
    <citation type="submission" date="2021-02" db="EMBL/GenBank/DDBJ databases">
        <authorList>
            <person name="Nowell W R."/>
        </authorList>
    </citation>
    <scope>NUCLEOTIDE SEQUENCE</scope>
</reference>
<evidence type="ECO:0000313" key="2">
    <source>
        <dbReference type="EMBL" id="CAF3606580.1"/>
    </source>
</evidence>
<keyword evidence="1" id="KW-0812">Transmembrane</keyword>